<evidence type="ECO:0000313" key="3">
    <source>
        <dbReference type="Proteomes" id="UP001501742"/>
    </source>
</evidence>
<keyword evidence="3" id="KW-1185">Reference proteome</keyword>
<protein>
    <submittedName>
        <fullName evidence="2">Uncharacterized protein</fullName>
    </submittedName>
</protein>
<dbReference type="Proteomes" id="UP001501742">
    <property type="component" value="Unassembled WGS sequence"/>
</dbReference>
<organism evidence="2 3">
    <name type="scientific">Curtobacterium herbarum</name>
    <dbReference type="NCBI Taxonomy" id="150122"/>
    <lineage>
        <taxon>Bacteria</taxon>
        <taxon>Bacillati</taxon>
        <taxon>Actinomycetota</taxon>
        <taxon>Actinomycetes</taxon>
        <taxon>Micrococcales</taxon>
        <taxon>Microbacteriaceae</taxon>
        <taxon>Curtobacterium</taxon>
    </lineage>
</organism>
<dbReference type="EMBL" id="BAAAJX010000010">
    <property type="protein sequence ID" value="GAA1493828.1"/>
    <property type="molecule type" value="Genomic_DNA"/>
</dbReference>
<comment type="caution">
    <text evidence="2">The sequence shown here is derived from an EMBL/GenBank/DDBJ whole genome shotgun (WGS) entry which is preliminary data.</text>
</comment>
<reference evidence="2 3" key="1">
    <citation type="journal article" date="2019" name="Int. J. Syst. Evol. Microbiol.">
        <title>The Global Catalogue of Microorganisms (GCM) 10K type strain sequencing project: providing services to taxonomists for standard genome sequencing and annotation.</title>
        <authorList>
            <consortium name="The Broad Institute Genomics Platform"/>
            <consortium name="The Broad Institute Genome Sequencing Center for Infectious Disease"/>
            <person name="Wu L."/>
            <person name="Ma J."/>
        </authorList>
    </citation>
    <scope>NUCLEOTIDE SEQUENCE [LARGE SCALE GENOMIC DNA]</scope>
    <source>
        <strain evidence="2 3">JCM 12140</strain>
    </source>
</reference>
<feature type="compositionally biased region" description="Basic and acidic residues" evidence="1">
    <location>
        <begin position="84"/>
        <end position="93"/>
    </location>
</feature>
<evidence type="ECO:0000256" key="1">
    <source>
        <dbReference type="SAM" id="MobiDB-lite"/>
    </source>
</evidence>
<accession>A0ABN1ZE21</accession>
<sequence length="93" mass="10250">MPARSATGAKRMRFSGEVRSWLDTGYLDVRGGLVRNLRSADCSMIKIVTGSTRRNRRAAPRAGDTTDGRRTGARQTRVGPVTSRNERDLETSP</sequence>
<feature type="region of interest" description="Disordered" evidence="1">
    <location>
        <begin position="49"/>
        <end position="93"/>
    </location>
</feature>
<name>A0ABN1ZE21_9MICO</name>
<gene>
    <name evidence="2" type="ORF">GCM10009627_21740</name>
</gene>
<evidence type="ECO:0000313" key="2">
    <source>
        <dbReference type="EMBL" id="GAA1493828.1"/>
    </source>
</evidence>
<proteinExistence type="predicted"/>